<keyword evidence="4" id="KW-1185">Reference proteome</keyword>
<protein>
    <submittedName>
        <fullName evidence="3">Uncharacterized protein</fullName>
    </submittedName>
</protein>
<dbReference type="AlphaFoldDB" id="A0A2N8NTW6"/>
<keyword evidence="1" id="KW-1133">Transmembrane helix</keyword>
<keyword evidence="1" id="KW-0472">Membrane</keyword>
<reference evidence="3" key="2">
    <citation type="submission" date="2015-07" db="EMBL/GenBank/DDBJ databases">
        <authorList>
            <person name="Noorani M."/>
        </authorList>
    </citation>
    <scope>NUCLEOTIDE SEQUENCE [LARGE SCALE GENOMIC DNA]</scope>
    <source>
        <strain evidence="3">ATCC 27428</strain>
    </source>
</reference>
<evidence type="ECO:0000313" key="2">
    <source>
        <dbReference type="EMBL" id="MBB5119302.1"/>
    </source>
</evidence>
<feature type="transmembrane region" description="Helical" evidence="1">
    <location>
        <begin position="45"/>
        <end position="65"/>
    </location>
</feature>
<evidence type="ECO:0000313" key="3">
    <source>
        <dbReference type="EMBL" id="PNE32221.1"/>
    </source>
</evidence>
<feature type="transmembrane region" description="Helical" evidence="1">
    <location>
        <begin position="20"/>
        <end position="38"/>
    </location>
</feature>
<keyword evidence="1" id="KW-0812">Transmembrane</keyword>
<reference evidence="2 5" key="3">
    <citation type="submission" date="2020-08" db="EMBL/GenBank/DDBJ databases">
        <title>Genomic Encyclopedia of Type Strains, Phase III (KMG-III): the genomes of soil and plant-associated and newly described type strains.</title>
        <authorList>
            <person name="Whitman W."/>
        </authorList>
    </citation>
    <scope>NUCLEOTIDE SEQUENCE [LARGE SCALE GENOMIC DNA]</scope>
    <source>
        <strain evidence="2 5">CECT 3259</strain>
    </source>
</reference>
<name>A0A2N8NTW6_STREU</name>
<accession>A0A2N8NTW6</accession>
<evidence type="ECO:0000256" key="1">
    <source>
        <dbReference type="SAM" id="Phobius"/>
    </source>
</evidence>
<dbReference type="EMBL" id="JACHJF010000007">
    <property type="protein sequence ID" value="MBB5119302.1"/>
    <property type="molecule type" value="Genomic_DNA"/>
</dbReference>
<dbReference type="Proteomes" id="UP000235945">
    <property type="component" value="Unassembled WGS sequence"/>
</dbReference>
<dbReference type="EMBL" id="LGUI01000006">
    <property type="protein sequence ID" value="PNE32221.1"/>
    <property type="molecule type" value="Genomic_DNA"/>
</dbReference>
<dbReference type="Proteomes" id="UP000528608">
    <property type="component" value="Unassembled WGS sequence"/>
</dbReference>
<comment type="caution">
    <text evidence="3">The sequence shown here is derived from an EMBL/GenBank/DDBJ whole genome shotgun (WGS) entry which is preliminary data.</text>
</comment>
<sequence length="90" mass="9762">MNTPGSGHRSDRTPPLQGAAMLALGYVVFYAPLAYAISHPIRFHWLVWPALTVACVTFAACHMGFGDRPWFVRTMTLLIAAVAVTGAIMT</sequence>
<gene>
    <name evidence="3" type="ORF">AF335_21175</name>
    <name evidence="2" type="ORF">FHS36_002735</name>
</gene>
<evidence type="ECO:0000313" key="4">
    <source>
        <dbReference type="Proteomes" id="UP000235945"/>
    </source>
</evidence>
<organism evidence="3 4">
    <name type="scientific">Streptomyces eurocidicus</name>
    <name type="common">Streptoverticillium eurocidicus</name>
    <dbReference type="NCBI Taxonomy" id="66423"/>
    <lineage>
        <taxon>Bacteria</taxon>
        <taxon>Bacillati</taxon>
        <taxon>Actinomycetota</taxon>
        <taxon>Actinomycetes</taxon>
        <taxon>Kitasatosporales</taxon>
        <taxon>Streptomycetaceae</taxon>
        <taxon>Streptomyces</taxon>
    </lineage>
</organism>
<evidence type="ECO:0000313" key="5">
    <source>
        <dbReference type="Proteomes" id="UP000528608"/>
    </source>
</evidence>
<feature type="transmembrane region" description="Helical" evidence="1">
    <location>
        <begin position="71"/>
        <end position="89"/>
    </location>
</feature>
<dbReference type="RefSeq" id="WP_102920043.1">
    <property type="nucleotide sequence ID" value="NZ_JACHJF010000007.1"/>
</dbReference>
<proteinExistence type="predicted"/>
<reference evidence="4" key="1">
    <citation type="submission" date="2015-07" db="EMBL/GenBank/DDBJ databases">
        <authorList>
            <person name="Graham D.E."/>
            <person name="Giannone R.J."/>
            <person name="Gulvik C.A."/>
            <person name="Hettich R.L."/>
            <person name="Klingeman D.M."/>
            <person name="Mahan K.M."/>
            <person name="Parry R.J."/>
            <person name="Spain J.C."/>
        </authorList>
    </citation>
    <scope>NUCLEOTIDE SEQUENCE [LARGE SCALE GENOMIC DNA]</scope>
    <source>
        <strain evidence="4">ATCC 27428</strain>
    </source>
</reference>